<gene>
    <name evidence="1" type="ORF">BOV88_08565</name>
</gene>
<name>A0A1T2DKL2_SOVGS</name>
<reference evidence="1 2" key="1">
    <citation type="submission" date="2016-11" db="EMBL/GenBank/DDBJ databases">
        <title>Mixed transmission modes and dynamic genome evolution in an obligate animal-bacterial symbiosis.</title>
        <authorList>
            <person name="Russell S.L."/>
            <person name="Corbett-Detig R.B."/>
            <person name="Cavanaugh C.M."/>
        </authorList>
    </citation>
    <scope>NUCLEOTIDE SEQUENCE [LARGE SCALE GENOMIC DNA]</scope>
    <source>
        <strain evidence="1">MA-KB16</strain>
    </source>
</reference>
<comment type="caution">
    <text evidence="1">The sequence shown here is derived from an EMBL/GenBank/DDBJ whole genome shotgun (WGS) entry which is preliminary data.</text>
</comment>
<organism evidence="1 2">
    <name type="scientific">Solemya velum gill symbiont</name>
    <dbReference type="NCBI Taxonomy" id="2340"/>
    <lineage>
        <taxon>Bacteria</taxon>
        <taxon>Pseudomonadati</taxon>
        <taxon>Pseudomonadota</taxon>
        <taxon>Gammaproteobacteria</taxon>
        <taxon>sulfur-oxidizing symbionts</taxon>
    </lineage>
</organism>
<evidence type="ECO:0000313" key="2">
    <source>
        <dbReference type="Proteomes" id="UP000190962"/>
    </source>
</evidence>
<protein>
    <submittedName>
        <fullName evidence="1">Uncharacterized protein</fullName>
    </submittedName>
</protein>
<dbReference type="EMBL" id="MPNX01000012">
    <property type="protein sequence ID" value="OOY34655.1"/>
    <property type="molecule type" value="Genomic_DNA"/>
</dbReference>
<proteinExistence type="predicted"/>
<dbReference type="AlphaFoldDB" id="A0A1T2DKL2"/>
<sequence length="93" mass="10788">MATHKSLSLHHKTVYQLIYADKARGGDLYRHLRVSSKSYRKRYGNYDRRGKNKNGWVSMAAQQLSIEVHALMTGRVIQPRQWVQKCTVDDGRA</sequence>
<evidence type="ECO:0000313" key="1">
    <source>
        <dbReference type="EMBL" id="OOY34655.1"/>
    </source>
</evidence>
<dbReference type="Proteomes" id="UP000190962">
    <property type="component" value="Unassembled WGS sequence"/>
</dbReference>
<accession>A0A1T2DKL2</accession>